<gene>
    <name evidence="2" type="ORF">SISNIDRAFT_416720</name>
</gene>
<protein>
    <recommendedName>
        <fullName evidence="1">Integrase core domain-containing protein</fullName>
    </recommendedName>
</protein>
<evidence type="ECO:0000313" key="3">
    <source>
        <dbReference type="Proteomes" id="UP000076722"/>
    </source>
</evidence>
<keyword evidence="3" id="KW-1185">Reference proteome</keyword>
<accession>A0A164QE98</accession>
<dbReference type="InterPro" id="IPR058913">
    <property type="entry name" value="Integrase_dom_put"/>
</dbReference>
<sequence>MKAVHPEGFILRHPDFRTTKIHNGKVITIGPGERWGVDGHEKLTLIRFSIYGIRDAWGKILRFQVVPNARNEQIVDYVFLLTVQEAGGVPLTVTSDKGTETGGIFARQTSLRALFAPEIDPNVLPAYISIRSVRNIIIERSWSVLLKKVGRNLKAMWEQSVVTAGFVEGNVLHRALADWIWVPLAQEYINDFVDTYNNHKVRRQPHKQGPSNAAHNYTYQFPEEFGGENQLVYGDMDLVAQILQDHPGKEAIRFYPPWFDVLCQESHRRIGQPPLTLASAWFVFVHMLVPVSVAVSALGEGGLRELVREVEPADREEYY</sequence>
<dbReference type="STRING" id="1314777.A0A164QE98"/>
<dbReference type="Pfam" id="PF24764">
    <property type="entry name" value="rva_4"/>
    <property type="match status" value="1"/>
</dbReference>
<dbReference type="AlphaFoldDB" id="A0A164QE98"/>
<organism evidence="2 3">
    <name type="scientific">Sistotremastrum niveocremeum HHB9708</name>
    <dbReference type="NCBI Taxonomy" id="1314777"/>
    <lineage>
        <taxon>Eukaryota</taxon>
        <taxon>Fungi</taxon>
        <taxon>Dikarya</taxon>
        <taxon>Basidiomycota</taxon>
        <taxon>Agaricomycotina</taxon>
        <taxon>Agaricomycetes</taxon>
        <taxon>Sistotremastrales</taxon>
        <taxon>Sistotremastraceae</taxon>
        <taxon>Sertulicium</taxon>
        <taxon>Sertulicium niveocremeum</taxon>
    </lineage>
</organism>
<name>A0A164QE98_9AGAM</name>
<proteinExistence type="predicted"/>
<feature type="domain" description="Integrase core" evidence="1">
    <location>
        <begin position="30"/>
        <end position="207"/>
    </location>
</feature>
<evidence type="ECO:0000313" key="2">
    <source>
        <dbReference type="EMBL" id="KZS89580.1"/>
    </source>
</evidence>
<dbReference type="PANTHER" id="PTHR46177">
    <property type="entry name" value="INTEGRASE CATALYTIC DOMAIN-CONTAINING PROTEIN"/>
    <property type="match status" value="1"/>
</dbReference>
<evidence type="ECO:0000259" key="1">
    <source>
        <dbReference type="Pfam" id="PF24764"/>
    </source>
</evidence>
<dbReference type="EMBL" id="KV419426">
    <property type="protein sequence ID" value="KZS89580.1"/>
    <property type="molecule type" value="Genomic_DNA"/>
</dbReference>
<dbReference type="PANTHER" id="PTHR46177:SF1">
    <property type="entry name" value="INTEGRASE CATALYTIC DOMAIN-CONTAINING PROTEIN"/>
    <property type="match status" value="1"/>
</dbReference>
<dbReference type="Proteomes" id="UP000076722">
    <property type="component" value="Unassembled WGS sequence"/>
</dbReference>
<reference evidence="2 3" key="1">
    <citation type="journal article" date="2016" name="Mol. Biol. Evol.">
        <title>Comparative Genomics of Early-Diverging Mushroom-Forming Fungi Provides Insights into the Origins of Lignocellulose Decay Capabilities.</title>
        <authorList>
            <person name="Nagy L.G."/>
            <person name="Riley R."/>
            <person name="Tritt A."/>
            <person name="Adam C."/>
            <person name="Daum C."/>
            <person name="Floudas D."/>
            <person name="Sun H."/>
            <person name="Yadav J.S."/>
            <person name="Pangilinan J."/>
            <person name="Larsson K.H."/>
            <person name="Matsuura K."/>
            <person name="Barry K."/>
            <person name="Labutti K."/>
            <person name="Kuo R."/>
            <person name="Ohm R.A."/>
            <person name="Bhattacharya S.S."/>
            <person name="Shirouzu T."/>
            <person name="Yoshinaga Y."/>
            <person name="Martin F.M."/>
            <person name="Grigoriev I.V."/>
            <person name="Hibbett D.S."/>
        </authorList>
    </citation>
    <scope>NUCLEOTIDE SEQUENCE [LARGE SCALE GENOMIC DNA]</scope>
    <source>
        <strain evidence="2 3">HHB9708</strain>
    </source>
</reference>
<dbReference type="OrthoDB" id="5392716at2759"/>